<dbReference type="Proteomes" id="UP000287651">
    <property type="component" value="Unassembled WGS sequence"/>
</dbReference>
<proteinExistence type="predicted"/>
<sequence>MTSWVPLSPLCSLAPSGRAASPSVVAAPAGGRSCQLSPLQAVALAMGLPLAASQWTIAPCGLAAGVVYARRCRPYKRQPCPRAVAPAGDCPLRDSWPCKGL</sequence>
<comment type="caution">
    <text evidence="2">The sequence shown here is derived from an EMBL/GenBank/DDBJ whole genome shotgun (WGS) entry which is preliminary data.</text>
</comment>
<evidence type="ECO:0000256" key="1">
    <source>
        <dbReference type="SAM" id="Phobius"/>
    </source>
</evidence>
<feature type="transmembrane region" description="Helical" evidence="1">
    <location>
        <begin position="42"/>
        <end position="69"/>
    </location>
</feature>
<dbReference type="EMBL" id="AMZH03015643">
    <property type="protein sequence ID" value="RRT45727.1"/>
    <property type="molecule type" value="Genomic_DNA"/>
</dbReference>
<accession>A0A426Y1R1</accession>
<keyword evidence="1" id="KW-0472">Membrane</keyword>
<protein>
    <submittedName>
        <fullName evidence="2">Uncharacterized protein</fullName>
    </submittedName>
</protein>
<evidence type="ECO:0000313" key="3">
    <source>
        <dbReference type="Proteomes" id="UP000287651"/>
    </source>
</evidence>
<name>A0A426Y1R1_ENSVE</name>
<organism evidence="2 3">
    <name type="scientific">Ensete ventricosum</name>
    <name type="common">Abyssinian banana</name>
    <name type="synonym">Musa ensete</name>
    <dbReference type="NCBI Taxonomy" id="4639"/>
    <lineage>
        <taxon>Eukaryota</taxon>
        <taxon>Viridiplantae</taxon>
        <taxon>Streptophyta</taxon>
        <taxon>Embryophyta</taxon>
        <taxon>Tracheophyta</taxon>
        <taxon>Spermatophyta</taxon>
        <taxon>Magnoliopsida</taxon>
        <taxon>Liliopsida</taxon>
        <taxon>Zingiberales</taxon>
        <taxon>Musaceae</taxon>
        <taxon>Ensete</taxon>
    </lineage>
</organism>
<dbReference type="AlphaFoldDB" id="A0A426Y1R1"/>
<reference evidence="2 3" key="1">
    <citation type="journal article" date="2014" name="Agronomy (Basel)">
        <title>A Draft Genome Sequence for Ensete ventricosum, the Drought-Tolerant Tree Against Hunger.</title>
        <authorList>
            <person name="Harrison J."/>
            <person name="Moore K.A."/>
            <person name="Paszkiewicz K."/>
            <person name="Jones T."/>
            <person name="Grant M."/>
            <person name="Ambacheew D."/>
            <person name="Muzemil S."/>
            <person name="Studholme D.J."/>
        </authorList>
    </citation>
    <scope>NUCLEOTIDE SEQUENCE [LARGE SCALE GENOMIC DNA]</scope>
</reference>
<keyword evidence="1" id="KW-0812">Transmembrane</keyword>
<keyword evidence="1" id="KW-1133">Transmembrane helix</keyword>
<evidence type="ECO:0000313" key="2">
    <source>
        <dbReference type="EMBL" id="RRT45727.1"/>
    </source>
</evidence>
<gene>
    <name evidence="2" type="ORF">B296_00019482</name>
</gene>